<gene>
    <name evidence="1" type="ORF">ACFQ19_16410</name>
</gene>
<accession>A0ABW3NIM5</accession>
<dbReference type="EMBL" id="JBHTKK010000024">
    <property type="protein sequence ID" value="MFD1067592.1"/>
    <property type="molecule type" value="Genomic_DNA"/>
</dbReference>
<evidence type="ECO:0000313" key="2">
    <source>
        <dbReference type="Proteomes" id="UP001597041"/>
    </source>
</evidence>
<protein>
    <submittedName>
        <fullName evidence="1">Uncharacterized protein</fullName>
    </submittedName>
</protein>
<reference evidence="2" key="1">
    <citation type="journal article" date="2019" name="Int. J. Syst. Evol. Microbiol.">
        <title>The Global Catalogue of Microorganisms (GCM) 10K type strain sequencing project: providing services to taxonomists for standard genome sequencing and annotation.</title>
        <authorList>
            <consortium name="The Broad Institute Genomics Platform"/>
            <consortium name="The Broad Institute Genome Sequencing Center for Infectious Disease"/>
            <person name="Wu L."/>
            <person name="Ma J."/>
        </authorList>
    </citation>
    <scope>NUCLEOTIDE SEQUENCE [LARGE SCALE GENOMIC DNA]</scope>
    <source>
        <strain evidence="2">CCUG 56608</strain>
    </source>
</reference>
<evidence type="ECO:0000313" key="1">
    <source>
        <dbReference type="EMBL" id="MFD1067592.1"/>
    </source>
</evidence>
<dbReference type="Proteomes" id="UP001597041">
    <property type="component" value="Unassembled WGS sequence"/>
</dbReference>
<dbReference type="RefSeq" id="WP_379593722.1">
    <property type="nucleotide sequence ID" value="NZ_JBHTKK010000024.1"/>
</dbReference>
<organism evidence="1 2">
    <name type="scientific">Oceanobacillus locisalsi</name>
    <dbReference type="NCBI Taxonomy" id="546107"/>
    <lineage>
        <taxon>Bacteria</taxon>
        <taxon>Bacillati</taxon>
        <taxon>Bacillota</taxon>
        <taxon>Bacilli</taxon>
        <taxon>Bacillales</taxon>
        <taxon>Bacillaceae</taxon>
        <taxon>Oceanobacillus</taxon>
    </lineage>
</organism>
<proteinExistence type="predicted"/>
<comment type="caution">
    <text evidence="1">The sequence shown here is derived from an EMBL/GenBank/DDBJ whole genome shotgun (WGS) entry which is preliminary data.</text>
</comment>
<name>A0ABW3NIM5_9BACI</name>
<keyword evidence="2" id="KW-1185">Reference proteome</keyword>
<sequence>MDNLYEVNGSPQYLVQDDNGNIFYTTERSDLVKVGGTYNGSGVSYSGANLKVDGKAGESTIEALQRALGTPLDGVISGQYSNAVTQAFYGGISYGTVVP</sequence>